<comment type="caution">
    <text evidence="1">The sequence shown here is derived from an EMBL/GenBank/DDBJ whole genome shotgun (WGS) entry which is preliminary data.</text>
</comment>
<sequence length="91" mass="10254">MNHYTPPGSLPGKFGLIHGGGQHRPGRGWSAAPLRLVARPDARTAQVIDYALRLYHARGHLEAIDYLVEAQVPLRIISRVLWQPRLRRVTN</sequence>
<gene>
    <name evidence="1" type="ORF">GJ699_07650</name>
</gene>
<reference evidence="1 2" key="1">
    <citation type="submission" date="2019-11" db="EMBL/GenBank/DDBJ databases">
        <title>Novel species isolated from a subtropical stream in China.</title>
        <authorList>
            <person name="Lu H."/>
        </authorList>
    </citation>
    <scope>NUCLEOTIDE SEQUENCE [LARGE SCALE GENOMIC DNA]</scope>
    <source>
        <strain evidence="1 2">FT80W</strain>
    </source>
</reference>
<organism evidence="1 2">
    <name type="scientific">Duganella guangzhouensis</name>
    <dbReference type="NCBI Taxonomy" id="2666084"/>
    <lineage>
        <taxon>Bacteria</taxon>
        <taxon>Pseudomonadati</taxon>
        <taxon>Pseudomonadota</taxon>
        <taxon>Betaproteobacteria</taxon>
        <taxon>Burkholderiales</taxon>
        <taxon>Oxalobacteraceae</taxon>
        <taxon>Telluria group</taxon>
        <taxon>Duganella</taxon>
    </lineage>
</organism>
<evidence type="ECO:0000313" key="2">
    <source>
        <dbReference type="Proteomes" id="UP000433309"/>
    </source>
</evidence>
<dbReference type="EMBL" id="WKJK01000003">
    <property type="protein sequence ID" value="MRW89854.1"/>
    <property type="molecule type" value="Genomic_DNA"/>
</dbReference>
<dbReference type="AlphaFoldDB" id="A0A6I2KZF3"/>
<protein>
    <submittedName>
        <fullName evidence="1">Uncharacterized protein</fullName>
    </submittedName>
</protein>
<evidence type="ECO:0000313" key="1">
    <source>
        <dbReference type="EMBL" id="MRW89854.1"/>
    </source>
</evidence>
<proteinExistence type="predicted"/>
<dbReference type="RefSeq" id="WP_154374733.1">
    <property type="nucleotide sequence ID" value="NZ_WKJK01000003.1"/>
</dbReference>
<dbReference type="Proteomes" id="UP000433309">
    <property type="component" value="Unassembled WGS sequence"/>
</dbReference>
<name>A0A6I2KZF3_9BURK</name>
<accession>A0A6I2KZF3</accession>
<keyword evidence="2" id="KW-1185">Reference proteome</keyword>